<dbReference type="AlphaFoldDB" id="A0A1U7D0S8"/>
<gene>
    <name evidence="1" type="ORF">Ga0080559_TMP907</name>
</gene>
<keyword evidence="2" id="KW-1185">Reference proteome</keyword>
<sequence length="222" mass="24488">MTGTRLEAALEGNLEQYMAEELDLAKRAVTKGVHARATVLKHALRADVLSGGLGRRVAKSWRQENYPKGVSSLGAASYVFTKAEKLVAAFDKGVTISANKQRFLAIPTPSAPKLGRKGDRLTPSNFPEDRFGPLRFVYVRGGTSLLVVDNQRASKRGGYARSRSKRALKTGYGLHTVPMFWLVPRARLRRRLNVAEVERAAVSGLAADIDAAFNTLKRRRLR</sequence>
<evidence type="ECO:0000313" key="1">
    <source>
        <dbReference type="EMBL" id="APX21703.1"/>
    </source>
</evidence>
<evidence type="ECO:0000313" key="2">
    <source>
        <dbReference type="Proteomes" id="UP000186559"/>
    </source>
</evidence>
<dbReference type="InterPro" id="IPR045622">
    <property type="entry name" value="DUF6441"/>
</dbReference>
<reference evidence="1 2" key="1">
    <citation type="submission" date="2016-03" db="EMBL/GenBank/DDBJ databases">
        <title>Deep-sea bacteria in the southern Pacific.</title>
        <authorList>
            <person name="Tang K."/>
        </authorList>
    </citation>
    <scope>NUCLEOTIDE SEQUENCE [LARGE SCALE GENOMIC DNA]</scope>
    <source>
        <strain evidence="1 2">JLT2016</strain>
    </source>
</reference>
<dbReference type="Pfam" id="PF20039">
    <property type="entry name" value="DUF6441"/>
    <property type="match status" value="1"/>
</dbReference>
<dbReference type="EMBL" id="CP014796">
    <property type="protein sequence ID" value="APX21703.1"/>
    <property type="molecule type" value="Genomic_DNA"/>
</dbReference>
<proteinExistence type="predicted"/>
<protein>
    <submittedName>
        <fullName evidence="1">Uncharacterized protein</fullName>
    </submittedName>
</protein>
<name>A0A1U7D0S8_9RHOB</name>
<dbReference type="Proteomes" id="UP000186559">
    <property type="component" value="Chromosome"/>
</dbReference>
<dbReference type="STRING" id="1229727.Ga0080559_TMP907"/>
<accession>A0A1U7D0S8</accession>
<dbReference type="RefSeq" id="WP_076622288.1">
    <property type="nucleotide sequence ID" value="NZ_BMEW01000002.1"/>
</dbReference>
<dbReference type="KEGG" id="tpro:Ga0080559_TMP907"/>
<organism evidence="1 2">
    <name type="scientific">Salipiger profundus</name>
    <dbReference type="NCBI Taxonomy" id="1229727"/>
    <lineage>
        <taxon>Bacteria</taxon>
        <taxon>Pseudomonadati</taxon>
        <taxon>Pseudomonadota</taxon>
        <taxon>Alphaproteobacteria</taxon>
        <taxon>Rhodobacterales</taxon>
        <taxon>Roseobacteraceae</taxon>
        <taxon>Salipiger</taxon>
    </lineage>
</organism>